<dbReference type="EMBL" id="NXIG01000001">
    <property type="protein sequence ID" value="RXI32916.1"/>
    <property type="molecule type" value="Genomic_DNA"/>
</dbReference>
<dbReference type="Proteomes" id="UP000262582">
    <property type="component" value="Chromosome"/>
</dbReference>
<dbReference type="OrthoDB" id="5343542at2"/>
<dbReference type="Gene3D" id="3.40.30.10">
    <property type="entry name" value="Glutaredoxin"/>
    <property type="match status" value="1"/>
</dbReference>
<organism evidence="2 4">
    <name type="scientific">Arcobacter ellisii</name>
    <dbReference type="NCBI Taxonomy" id="913109"/>
    <lineage>
        <taxon>Bacteria</taxon>
        <taxon>Pseudomonadati</taxon>
        <taxon>Campylobacterota</taxon>
        <taxon>Epsilonproteobacteria</taxon>
        <taxon>Campylobacterales</taxon>
        <taxon>Arcobacteraceae</taxon>
        <taxon>Arcobacter</taxon>
    </lineage>
</organism>
<dbReference type="Proteomes" id="UP000290588">
    <property type="component" value="Unassembled WGS sequence"/>
</dbReference>
<dbReference type="RefSeq" id="WP_118915974.1">
    <property type="nucleotide sequence ID" value="NZ_CP032097.1"/>
</dbReference>
<name>A0A347U4E1_9BACT</name>
<dbReference type="SUPFAM" id="SSF52833">
    <property type="entry name" value="Thioredoxin-like"/>
    <property type="match status" value="1"/>
</dbReference>
<evidence type="ECO:0000313" key="4">
    <source>
        <dbReference type="Proteomes" id="UP000290588"/>
    </source>
</evidence>
<proteinExistence type="predicted"/>
<reference evidence="2 4" key="1">
    <citation type="submission" date="2017-09" db="EMBL/GenBank/DDBJ databases">
        <title>Genomics of the genus Arcobacter.</title>
        <authorList>
            <person name="Perez-Cataluna A."/>
            <person name="Figueras M.J."/>
            <person name="Salas-Masso N."/>
        </authorList>
    </citation>
    <scope>NUCLEOTIDE SEQUENCE [LARGE SCALE GENOMIC DNA]</scope>
    <source>
        <strain evidence="2 4">CECT 7837</strain>
    </source>
</reference>
<dbReference type="EMBL" id="CP032097">
    <property type="protein sequence ID" value="AXX93719.1"/>
    <property type="molecule type" value="Genomic_DNA"/>
</dbReference>
<sequence>MKSKIIYKNEEMELTDDFIDIGYMAENFEAIDINKNEIEIKKASPNRNIQIFMSFPSFEEFSNEIIMFDEFMNDAKVDIFTYIIFNKEFNIPYQFKKIIPIFDVNEEFASMYGTKIVSGTLENRLTKALFLIGKDGAVYHIDMPNDLEKPLNIERIRVELNKVYQSYTGAGCHG</sequence>
<gene>
    <name evidence="1" type="ORF">AELL_0012</name>
    <name evidence="2" type="ORF">CP962_00490</name>
</gene>
<keyword evidence="3" id="KW-1185">Reference proteome</keyword>
<protein>
    <recommendedName>
        <fullName evidence="5">Redoxin domain-containing protein</fullName>
    </recommendedName>
</protein>
<reference evidence="1 3" key="2">
    <citation type="submission" date="2018-08" db="EMBL/GenBank/DDBJ databases">
        <title>Complete genome of the Arcobacter ellisii type strain LMG 26155.</title>
        <authorList>
            <person name="Miller W.G."/>
            <person name="Yee E."/>
            <person name="Bono J.L."/>
        </authorList>
    </citation>
    <scope>NUCLEOTIDE SEQUENCE [LARGE SCALE GENOMIC DNA]</scope>
    <source>
        <strain evidence="1 3">LMG 26155</strain>
    </source>
</reference>
<accession>A0A347U4E1</accession>
<evidence type="ECO:0000313" key="2">
    <source>
        <dbReference type="EMBL" id="RXI32916.1"/>
    </source>
</evidence>
<dbReference type="KEGG" id="aell:AELL_0012"/>
<dbReference type="AlphaFoldDB" id="A0A347U4E1"/>
<dbReference type="InterPro" id="IPR036249">
    <property type="entry name" value="Thioredoxin-like_sf"/>
</dbReference>
<evidence type="ECO:0000313" key="1">
    <source>
        <dbReference type="EMBL" id="AXX93719.1"/>
    </source>
</evidence>
<evidence type="ECO:0000313" key="3">
    <source>
        <dbReference type="Proteomes" id="UP000262582"/>
    </source>
</evidence>
<evidence type="ECO:0008006" key="5">
    <source>
        <dbReference type="Google" id="ProtNLM"/>
    </source>
</evidence>